<name>A0A840NQ91_9PSEU</name>
<dbReference type="AlphaFoldDB" id="A0A840NQ91"/>
<evidence type="ECO:0000313" key="3">
    <source>
        <dbReference type="Proteomes" id="UP000580474"/>
    </source>
</evidence>
<feature type="compositionally biased region" description="Polar residues" evidence="1">
    <location>
        <begin position="196"/>
        <end position="215"/>
    </location>
</feature>
<comment type="caution">
    <text evidence="2">The sequence shown here is derived from an EMBL/GenBank/DDBJ whole genome shotgun (WGS) entry which is preliminary data.</text>
</comment>
<evidence type="ECO:0000313" key="2">
    <source>
        <dbReference type="EMBL" id="MBB5070407.1"/>
    </source>
</evidence>
<proteinExistence type="predicted"/>
<evidence type="ECO:0000256" key="1">
    <source>
        <dbReference type="SAM" id="MobiDB-lite"/>
    </source>
</evidence>
<sequence length="243" mass="26623">MAKSSQGAGGSAPVLCGADGIALVVGQRWVYRRGARESATCVEVRRLGTSRPPRVRVVFLDDAYEGREEWVPPGRLQTGWERVAEWQAREDRVRQKHANLGILNPARRSRILTGHTRRLGVLLDKSSLIRNQYTTIKISEAFHSHSSAVAAFARDLRLQRSPPASTRSCAPQQSPHVRPPHLPPGIPPGDSARGNRPQNASNPPTTRPSCQSRPRSITMIGYQVTPCRCCTKSPGSGVCSPRT</sequence>
<keyword evidence="3" id="KW-1185">Reference proteome</keyword>
<feature type="region of interest" description="Disordered" evidence="1">
    <location>
        <begin position="160"/>
        <end position="215"/>
    </location>
</feature>
<organism evidence="2 3">
    <name type="scientific">Saccharopolyspora gloriosae</name>
    <dbReference type="NCBI Taxonomy" id="455344"/>
    <lineage>
        <taxon>Bacteria</taxon>
        <taxon>Bacillati</taxon>
        <taxon>Actinomycetota</taxon>
        <taxon>Actinomycetes</taxon>
        <taxon>Pseudonocardiales</taxon>
        <taxon>Pseudonocardiaceae</taxon>
        <taxon>Saccharopolyspora</taxon>
    </lineage>
</organism>
<dbReference type="EMBL" id="JACHIV010000001">
    <property type="protein sequence ID" value="MBB5070407.1"/>
    <property type="molecule type" value="Genomic_DNA"/>
</dbReference>
<accession>A0A840NQ91</accession>
<gene>
    <name evidence="2" type="ORF">BJ969_003495</name>
</gene>
<dbReference type="Proteomes" id="UP000580474">
    <property type="component" value="Unassembled WGS sequence"/>
</dbReference>
<reference evidence="2 3" key="1">
    <citation type="submission" date="2020-08" db="EMBL/GenBank/DDBJ databases">
        <title>Sequencing the genomes of 1000 actinobacteria strains.</title>
        <authorList>
            <person name="Klenk H.-P."/>
        </authorList>
    </citation>
    <scope>NUCLEOTIDE SEQUENCE [LARGE SCALE GENOMIC DNA]</scope>
    <source>
        <strain evidence="2 3">DSM 45582</strain>
    </source>
</reference>
<feature type="compositionally biased region" description="Polar residues" evidence="1">
    <location>
        <begin position="162"/>
        <end position="174"/>
    </location>
</feature>
<protein>
    <submittedName>
        <fullName evidence="2">Uncharacterized protein</fullName>
    </submittedName>
</protein>